<proteinExistence type="predicted"/>
<evidence type="ECO:0000313" key="2">
    <source>
        <dbReference type="Proteomes" id="UP000499080"/>
    </source>
</evidence>
<dbReference type="EMBL" id="BGPR01008604">
    <property type="protein sequence ID" value="GBN34878.1"/>
    <property type="molecule type" value="Genomic_DNA"/>
</dbReference>
<name>A0A4Y2N619_ARAVE</name>
<comment type="caution">
    <text evidence="1">The sequence shown here is derived from an EMBL/GenBank/DDBJ whole genome shotgun (WGS) entry which is preliminary data.</text>
</comment>
<evidence type="ECO:0000313" key="1">
    <source>
        <dbReference type="EMBL" id="GBN34878.1"/>
    </source>
</evidence>
<reference evidence="1 2" key="1">
    <citation type="journal article" date="2019" name="Sci. Rep.">
        <title>Orb-weaving spider Araneus ventricosus genome elucidates the spidroin gene catalogue.</title>
        <authorList>
            <person name="Kono N."/>
            <person name="Nakamura H."/>
            <person name="Ohtoshi R."/>
            <person name="Moran D.A.P."/>
            <person name="Shinohara A."/>
            <person name="Yoshida Y."/>
            <person name="Fujiwara M."/>
            <person name="Mori M."/>
            <person name="Tomita M."/>
            <person name="Arakawa K."/>
        </authorList>
    </citation>
    <scope>NUCLEOTIDE SEQUENCE [LARGE SCALE GENOMIC DNA]</scope>
</reference>
<organism evidence="1 2">
    <name type="scientific">Araneus ventricosus</name>
    <name type="common">Orbweaver spider</name>
    <name type="synonym">Epeira ventricosa</name>
    <dbReference type="NCBI Taxonomy" id="182803"/>
    <lineage>
        <taxon>Eukaryota</taxon>
        <taxon>Metazoa</taxon>
        <taxon>Ecdysozoa</taxon>
        <taxon>Arthropoda</taxon>
        <taxon>Chelicerata</taxon>
        <taxon>Arachnida</taxon>
        <taxon>Araneae</taxon>
        <taxon>Araneomorphae</taxon>
        <taxon>Entelegynae</taxon>
        <taxon>Araneoidea</taxon>
        <taxon>Araneidae</taxon>
        <taxon>Araneus</taxon>
    </lineage>
</organism>
<dbReference type="Proteomes" id="UP000499080">
    <property type="component" value="Unassembled WGS sequence"/>
</dbReference>
<dbReference type="AlphaFoldDB" id="A0A4Y2N619"/>
<keyword evidence="2" id="KW-1185">Reference proteome</keyword>
<sequence>MFICCDKLLKTGIYKACPQFENAKDSLRSNLGCIPLSLNWISDFSFCGRLKSRVICAFLVSSGREKPIPEALKYADSSKSRAQSGKKERNCNVNNMVATCLGHFIYKKKIVLLLRSPDATERMYFLKESKTLRFDNFPRFNLSSFS</sequence>
<accession>A0A4Y2N619</accession>
<gene>
    <name evidence="1" type="ORF">AVEN_271838_1</name>
</gene>
<protein>
    <submittedName>
        <fullName evidence="1">Uncharacterized protein</fullName>
    </submittedName>
</protein>